<feature type="region of interest" description="Disordered" evidence="1">
    <location>
        <begin position="1"/>
        <end position="28"/>
    </location>
</feature>
<organism evidence="2 3">
    <name type="scientific">Kribbella deserti</name>
    <dbReference type="NCBI Taxonomy" id="1926257"/>
    <lineage>
        <taxon>Bacteria</taxon>
        <taxon>Bacillati</taxon>
        <taxon>Actinomycetota</taxon>
        <taxon>Actinomycetes</taxon>
        <taxon>Propionibacteriales</taxon>
        <taxon>Kribbellaceae</taxon>
        <taxon>Kribbella</taxon>
    </lineage>
</organism>
<sequence length="125" mass="13399">MDLDDFDDEDNDDEDDEDEEAAGPVLSGLLRSDFTVTDQAALVSAGRDAYRSLWPSDTDEDAALAVPDIIRAAAEIVHASGWSGLANAPGLEPHAEWNTFVSHDGQSDTSDDEDPFAIARPQAPL</sequence>
<evidence type="ECO:0000256" key="1">
    <source>
        <dbReference type="SAM" id="MobiDB-lite"/>
    </source>
</evidence>
<reference evidence="2 3" key="1">
    <citation type="submission" date="2024-09" db="EMBL/GenBank/DDBJ databases">
        <authorList>
            <person name="Sun Q."/>
            <person name="Mori K."/>
        </authorList>
    </citation>
    <scope>NUCLEOTIDE SEQUENCE [LARGE SCALE GENOMIC DNA]</scope>
    <source>
        <strain evidence="2 3">CGMCC 1.15906</strain>
    </source>
</reference>
<evidence type="ECO:0000313" key="3">
    <source>
        <dbReference type="Proteomes" id="UP001589890"/>
    </source>
</evidence>
<name>A0ABV6QR43_9ACTN</name>
<feature type="compositionally biased region" description="Acidic residues" evidence="1">
    <location>
        <begin position="1"/>
        <end position="21"/>
    </location>
</feature>
<keyword evidence="3" id="KW-1185">Reference proteome</keyword>
<dbReference type="EMBL" id="JBHLTC010000030">
    <property type="protein sequence ID" value="MFC0627095.1"/>
    <property type="molecule type" value="Genomic_DNA"/>
</dbReference>
<dbReference type="Proteomes" id="UP001589890">
    <property type="component" value="Unassembled WGS sequence"/>
</dbReference>
<comment type="caution">
    <text evidence="2">The sequence shown here is derived from an EMBL/GenBank/DDBJ whole genome shotgun (WGS) entry which is preliminary data.</text>
</comment>
<feature type="region of interest" description="Disordered" evidence="1">
    <location>
        <begin position="96"/>
        <end position="125"/>
    </location>
</feature>
<gene>
    <name evidence="2" type="ORF">ACFFGN_23645</name>
</gene>
<dbReference type="RefSeq" id="WP_380051384.1">
    <property type="nucleotide sequence ID" value="NZ_JBHLTC010000030.1"/>
</dbReference>
<accession>A0ABV6QR43</accession>
<evidence type="ECO:0000313" key="2">
    <source>
        <dbReference type="EMBL" id="MFC0627095.1"/>
    </source>
</evidence>
<proteinExistence type="predicted"/>
<protein>
    <submittedName>
        <fullName evidence="2">Uncharacterized protein</fullName>
    </submittedName>
</protein>